<reference evidence="2 3" key="1">
    <citation type="submission" date="2019-06" db="EMBL/GenBank/DDBJ databases">
        <authorList>
            <person name="Srinivasan S."/>
        </authorList>
    </citation>
    <scope>NUCLEOTIDE SEQUENCE [LARGE SCALE GENOMIC DNA]</scope>
    <source>
        <strain evidence="2 3">17J68-5</strain>
    </source>
</reference>
<dbReference type="AlphaFoldDB" id="A0A5B8A2Q7"/>
<evidence type="ECO:0000313" key="3">
    <source>
        <dbReference type="Proteomes" id="UP000305398"/>
    </source>
</evidence>
<evidence type="ECO:0000313" key="2">
    <source>
        <dbReference type="EMBL" id="QDA61459.1"/>
    </source>
</evidence>
<feature type="domain" description="ER-bound oxygenase mpaB/mpaB'/Rubber oxygenase catalytic" evidence="1">
    <location>
        <begin position="43"/>
        <end position="222"/>
    </location>
</feature>
<dbReference type="OrthoDB" id="5498485at2"/>
<keyword evidence="3" id="KW-1185">Reference proteome</keyword>
<protein>
    <submittedName>
        <fullName evidence="2">DUF2236 domain-containing protein</fullName>
    </submittedName>
</protein>
<sequence length="259" mass="29867">MEYFVPNHSIVRTIWGKADTVLFIFAGAAAEFALNKAVDWLYFTGRLPADPLGRLFSTVEYARQIVFAERASAERAIDTITAIHAAVEAKRGVAIPAWAYRDVLYLLIDYAIRSFEALERPLTTAEKEEVFDVFARVGQRMRIPDLPSTYAAWLVVRQQHLAADLEYSRFTADLYQQYRRHLGPLRYWLLLQAQRLVVPAPVRELLRLGTWSWLRPVVPIYRQIQHLSLSRWVKGALLPSEYKAQIEALDIEPPRLSLR</sequence>
<dbReference type="GO" id="GO:0016491">
    <property type="term" value="F:oxidoreductase activity"/>
    <property type="evidence" value="ECO:0007669"/>
    <property type="project" value="InterPro"/>
</dbReference>
<evidence type="ECO:0000259" key="1">
    <source>
        <dbReference type="Pfam" id="PF09995"/>
    </source>
</evidence>
<gene>
    <name evidence="2" type="ORF">FHG12_15735</name>
</gene>
<dbReference type="Proteomes" id="UP000305398">
    <property type="component" value="Chromosome"/>
</dbReference>
<accession>A0A5B8A2Q7</accession>
<dbReference type="InterPro" id="IPR018713">
    <property type="entry name" value="MPAB/Lcp_cat_dom"/>
</dbReference>
<name>A0A5B8A2Q7_9BACT</name>
<dbReference type="RefSeq" id="WP_139516633.1">
    <property type="nucleotide sequence ID" value="NZ_CP040896.1"/>
</dbReference>
<dbReference type="EMBL" id="CP040896">
    <property type="protein sequence ID" value="QDA61459.1"/>
    <property type="molecule type" value="Genomic_DNA"/>
</dbReference>
<dbReference type="Pfam" id="PF09995">
    <property type="entry name" value="MPAB_Lcp_cat"/>
    <property type="match status" value="1"/>
</dbReference>
<proteinExistence type="predicted"/>
<organism evidence="2 3">
    <name type="scientific">Hymenobacter jejuensis</name>
    <dbReference type="NCBI Taxonomy" id="2502781"/>
    <lineage>
        <taxon>Bacteria</taxon>
        <taxon>Pseudomonadati</taxon>
        <taxon>Bacteroidota</taxon>
        <taxon>Cytophagia</taxon>
        <taxon>Cytophagales</taxon>
        <taxon>Hymenobacteraceae</taxon>
        <taxon>Hymenobacter</taxon>
    </lineage>
</organism>
<dbReference type="KEGG" id="hyj:FHG12_15735"/>